<proteinExistence type="predicted"/>
<feature type="coiled-coil region" evidence="1">
    <location>
        <begin position="225"/>
        <end position="252"/>
    </location>
</feature>
<dbReference type="Proteomes" id="UP000242146">
    <property type="component" value="Unassembled WGS sequence"/>
</dbReference>
<dbReference type="InterPro" id="IPR027267">
    <property type="entry name" value="AH/BAR_dom_sf"/>
</dbReference>
<dbReference type="AlphaFoldDB" id="A0A1X2GX36"/>
<dbReference type="PANTHER" id="PTHR38407">
    <property type="entry name" value="PROTEIN IVY1"/>
    <property type="match status" value="1"/>
</dbReference>
<dbReference type="GO" id="GO:0042144">
    <property type="term" value="P:vacuole fusion, non-autophagic"/>
    <property type="evidence" value="ECO:0007669"/>
    <property type="project" value="InterPro"/>
</dbReference>
<feature type="region of interest" description="Disordered" evidence="2">
    <location>
        <begin position="1"/>
        <end position="35"/>
    </location>
</feature>
<feature type="region of interest" description="Disordered" evidence="2">
    <location>
        <begin position="78"/>
        <end position="97"/>
    </location>
</feature>
<dbReference type="SUPFAM" id="SSF103657">
    <property type="entry name" value="BAR/IMD domain-like"/>
    <property type="match status" value="1"/>
</dbReference>
<dbReference type="GO" id="GO:0000329">
    <property type="term" value="C:fungal-type vacuole membrane"/>
    <property type="evidence" value="ECO:0007669"/>
    <property type="project" value="InterPro"/>
</dbReference>
<evidence type="ECO:0000256" key="2">
    <source>
        <dbReference type="SAM" id="MobiDB-lite"/>
    </source>
</evidence>
<gene>
    <name evidence="3" type="ORF">DM01DRAFT_1403114</name>
</gene>
<reference evidence="3 4" key="1">
    <citation type="submission" date="2016-07" db="EMBL/GenBank/DDBJ databases">
        <title>Pervasive Adenine N6-methylation of Active Genes in Fungi.</title>
        <authorList>
            <consortium name="DOE Joint Genome Institute"/>
            <person name="Mondo S.J."/>
            <person name="Dannebaum R.O."/>
            <person name="Kuo R.C."/>
            <person name="Labutti K."/>
            <person name="Haridas S."/>
            <person name="Kuo A."/>
            <person name="Salamov A."/>
            <person name="Ahrendt S.R."/>
            <person name="Lipzen A."/>
            <person name="Sullivan W."/>
            <person name="Andreopoulos W.B."/>
            <person name="Clum A."/>
            <person name="Lindquist E."/>
            <person name="Daum C."/>
            <person name="Ramamoorthy G.K."/>
            <person name="Gryganskyi A."/>
            <person name="Culley D."/>
            <person name="Magnuson J.K."/>
            <person name="James T.Y."/>
            <person name="O'Malley M.A."/>
            <person name="Stajich J.E."/>
            <person name="Spatafora J.W."/>
            <person name="Visel A."/>
            <person name="Grigoriev I.V."/>
        </authorList>
    </citation>
    <scope>NUCLEOTIDE SEQUENCE [LARGE SCALE GENOMIC DNA]</scope>
    <source>
        <strain evidence="3 4">NRRL 3301</strain>
    </source>
</reference>
<sequence length="441" mass="48604">MTLSTPPTSPPTQSTSSASIKQVDSFTLPKNSTPLYHDDQPYLATTTTNALDYLGTSNRKAMSVMSYSSYQYASSTYGDDDDHDSVHSAPLADDAPAMPLSKQDLASSIQHHQDLLEAAQQYREQLAHLSKAAANFGLALEAMAKQKASMDAGQDLQAVAGLQFLISNHHHLLADTCYKVFEEPLAEQLEDHQKVIKTSQINYEHALQTISEKIRRTEAINLQQAKMGQRDLRQYRRTLQDLTRQVDELDQVKSGYYRHMQHVEQQHHQSLLFQTGWLVRAQVDVYELLSSKGLGDKTLEAMMQHHPDPFSAYATVHDHPSSGLFTVLPTNALIDPIPSCATTTTSTTNIMAASPPLPPFIANLSSLITRATSSKHHEPPPLSQSPKAFRYPDTTNLPLPPLPSHATSPPITCASSSTYVSPDLSSSLHDDAIHLPVTHPD</sequence>
<keyword evidence="1" id="KW-0175">Coiled coil</keyword>
<name>A0A1X2GX36_9FUNG</name>
<accession>A0A1X2GX36</accession>
<comment type="caution">
    <text evidence="3">The sequence shown here is derived from an EMBL/GenBank/DDBJ whole genome shotgun (WGS) entry which is preliminary data.</text>
</comment>
<dbReference type="InterPro" id="IPR037470">
    <property type="entry name" value="IVY1"/>
</dbReference>
<evidence type="ECO:0000256" key="1">
    <source>
        <dbReference type="SAM" id="Coils"/>
    </source>
</evidence>
<feature type="compositionally biased region" description="Polar residues" evidence="2">
    <location>
        <begin position="20"/>
        <end position="34"/>
    </location>
</feature>
<dbReference type="STRING" id="101127.A0A1X2GX36"/>
<evidence type="ECO:0000313" key="3">
    <source>
        <dbReference type="EMBL" id="ORX62651.1"/>
    </source>
</evidence>
<evidence type="ECO:0008006" key="5">
    <source>
        <dbReference type="Google" id="ProtNLM"/>
    </source>
</evidence>
<feature type="region of interest" description="Disordered" evidence="2">
    <location>
        <begin position="371"/>
        <end position="410"/>
    </location>
</feature>
<dbReference type="GO" id="GO:0005543">
    <property type="term" value="F:phospholipid binding"/>
    <property type="evidence" value="ECO:0007669"/>
    <property type="project" value="InterPro"/>
</dbReference>
<dbReference type="OrthoDB" id="5594612at2759"/>
<feature type="compositionally biased region" description="Low complexity" evidence="2">
    <location>
        <begin position="1"/>
        <end position="19"/>
    </location>
</feature>
<dbReference type="EMBL" id="MCGT01000001">
    <property type="protein sequence ID" value="ORX62651.1"/>
    <property type="molecule type" value="Genomic_DNA"/>
</dbReference>
<dbReference type="PANTHER" id="PTHR38407:SF1">
    <property type="entry name" value="PROTEIN IVY1"/>
    <property type="match status" value="1"/>
</dbReference>
<keyword evidence="4" id="KW-1185">Reference proteome</keyword>
<evidence type="ECO:0000313" key="4">
    <source>
        <dbReference type="Proteomes" id="UP000242146"/>
    </source>
</evidence>
<protein>
    <recommendedName>
        <fullName evidence="5">IMD domain-containing protein</fullName>
    </recommendedName>
</protein>
<organism evidence="3 4">
    <name type="scientific">Hesseltinella vesiculosa</name>
    <dbReference type="NCBI Taxonomy" id="101127"/>
    <lineage>
        <taxon>Eukaryota</taxon>
        <taxon>Fungi</taxon>
        <taxon>Fungi incertae sedis</taxon>
        <taxon>Mucoromycota</taxon>
        <taxon>Mucoromycotina</taxon>
        <taxon>Mucoromycetes</taxon>
        <taxon>Mucorales</taxon>
        <taxon>Cunninghamellaceae</taxon>
        <taxon>Hesseltinella</taxon>
    </lineage>
</organism>
<dbReference type="Gene3D" id="1.20.1270.60">
    <property type="entry name" value="Arfaptin homology (AH) domain/BAR domain"/>
    <property type="match status" value="1"/>
</dbReference>